<organism evidence="3 4">
    <name type="scientific">Microctonus aethiopoides</name>
    <dbReference type="NCBI Taxonomy" id="144406"/>
    <lineage>
        <taxon>Eukaryota</taxon>
        <taxon>Metazoa</taxon>
        <taxon>Ecdysozoa</taxon>
        <taxon>Arthropoda</taxon>
        <taxon>Hexapoda</taxon>
        <taxon>Insecta</taxon>
        <taxon>Pterygota</taxon>
        <taxon>Neoptera</taxon>
        <taxon>Endopterygota</taxon>
        <taxon>Hymenoptera</taxon>
        <taxon>Apocrita</taxon>
        <taxon>Ichneumonoidea</taxon>
        <taxon>Braconidae</taxon>
        <taxon>Euphorinae</taxon>
        <taxon>Microctonus</taxon>
    </lineage>
</organism>
<feature type="binding site" evidence="1">
    <location>
        <position position="63"/>
    </location>
    <ligand>
        <name>Zn(2+)</name>
        <dbReference type="ChEBI" id="CHEBI:29105"/>
    </ligand>
</feature>
<keyword evidence="1" id="KW-0479">Metal-binding</keyword>
<dbReference type="PROSITE" id="PS51915">
    <property type="entry name" value="ZAD"/>
    <property type="match status" value="1"/>
</dbReference>
<keyword evidence="4" id="KW-1185">Reference proteome</keyword>
<protein>
    <recommendedName>
        <fullName evidence="2">ZAD domain-containing protein</fullName>
    </recommendedName>
</protein>
<sequence>MGSTDKAVITGFICRLCSKMNRFVIHIYGEEGERLKLAEKIRTCLPITVKMNDPLPKTVCLHCIERLERQLELLKKIKIARDRSRMESDINNQVPASPLSSTIVVDTTTTTTAAAVATISSSTTTIGVDTQIQSIHSQSSLSPDALPSTGRSPC</sequence>
<feature type="binding site" evidence="1">
    <location>
        <position position="60"/>
    </location>
    <ligand>
        <name>Zn(2+)</name>
        <dbReference type="ChEBI" id="CHEBI:29105"/>
    </ligand>
</feature>
<feature type="binding site" evidence="1">
    <location>
        <position position="14"/>
    </location>
    <ligand>
        <name>Zn(2+)</name>
        <dbReference type="ChEBI" id="CHEBI:29105"/>
    </ligand>
</feature>
<comment type="caution">
    <text evidence="3">The sequence shown here is derived from an EMBL/GenBank/DDBJ whole genome shotgun (WGS) entry which is preliminary data.</text>
</comment>
<dbReference type="AlphaFoldDB" id="A0AA39KJI2"/>
<keyword evidence="1" id="KW-0863">Zinc-finger</keyword>
<evidence type="ECO:0000313" key="3">
    <source>
        <dbReference type="EMBL" id="KAK0163764.1"/>
    </source>
</evidence>
<evidence type="ECO:0000256" key="1">
    <source>
        <dbReference type="PROSITE-ProRule" id="PRU01263"/>
    </source>
</evidence>
<feature type="binding site" evidence="1">
    <location>
        <position position="17"/>
    </location>
    <ligand>
        <name>Zn(2+)</name>
        <dbReference type="ChEBI" id="CHEBI:29105"/>
    </ligand>
</feature>
<reference evidence="3" key="2">
    <citation type="submission" date="2023-03" db="EMBL/GenBank/DDBJ databases">
        <authorList>
            <person name="Inwood S.N."/>
            <person name="Skelly J.G."/>
            <person name="Guhlin J."/>
            <person name="Harrop T.W.R."/>
            <person name="Goldson S.G."/>
            <person name="Dearden P.K."/>
        </authorList>
    </citation>
    <scope>NUCLEOTIDE SEQUENCE</scope>
    <source>
        <strain evidence="3">Irish</strain>
        <tissue evidence="3">Whole body</tissue>
    </source>
</reference>
<dbReference type="GO" id="GO:0005634">
    <property type="term" value="C:nucleus"/>
    <property type="evidence" value="ECO:0007669"/>
    <property type="project" value="InterPro"/>
</dbReference>
<proteinExistence type="predicted"/>
<dbReference type="Gene3D" id="3.40.1800.20">
    <property type="match status" value="1"/>
</dbReference>
<accession>A0AA39KJI2</accession>
<keyword evidence="1" id="KW-0862">Zinc</keyword>
<evidence type="ECO:0000259" key="2">
    <source>
        <dbReference type="PROSITE" id="PS51915"/>
    </source>
</evidence>
<dbReference type="InterPro" id="IPR012934">
    <property type="entry name" value="Znf_AD"/>
</dbReference>
<dbReference type="SUPFAM" id="SSF57716">
    <property type="entry name" value="Glucocorticoid receptor-like (DNA-binding domain)"/>
    <property type="match status" value="1"/>
</dbReference>
<reference evidence="3" key="1">
    <citation type="journal article" date="2023" name="bioRxiv">
        <title>Scaffold-level genome assemblies of two parasitoid biocontrol wasps reveal the parthenogenesis mechanism and an associated novel virus.</title>
        <authorList>
            <person name="Inwood S."/>
            <person name="Skelly J."/>
            <person name="Guhlin J."/>
            <person name="Harrop T."/>
            <person name="Goldson S."/>
            <person name="Dearden P."/>
        </authorList>
    </citation>
    <scope>NUCLEOTIDE SEQUENCE</scope>
    <source>
        <strain evidence="3">Irish</strain>
        <tissue evidence="3">Whole body</tissue>
    </source>
</reference>
<evidence type="ECO:0000313" key="4">
    <source>
        <dbReference type="Proteomes" id="UP001168990"/>
    </source>
</evidence>
<dbReference type="EMBL" id="JAQQBS010001422">
    <property type="protein sequence ID" value="KAK0163764.1"/>
    <property type="molecule type" value="Genomic_DNA"/>
</dbReference>
<name>A0AA39KJI2_9HYME</name>
<dbReference type="GO" id="GO:0008270">
    <property type="term" value="F:zinc ion binding"/>
    <property type="evidence" value="ECO:0007669"/>
    <property type="project" value="UniProtKB-UniRule"/>
</dbReference>
<dbReference type="PANTHER" id="PTHR39942:SF1">
    <property type="entry name" value="BCDNA.LD26519-RELATED"/>
    <property type="match status" value="1"/>
</dbReference>
<dbReference type="Proteomes" id="UP001168990">
    <property type="component" value="Unassembled WGS sequence"/>
</dbReference>
<dbReference type="Pfam" id="PF07776">
    <property type="entry name" value="zf-AD"/>
    <property type="match status" value="1"/>
</dbReference>
<gene>
    <name evidence="3" type="ORF">PV328_002460</name>
</gene>
<dbReference type="PANTHER" id="PTHR39942">
    <property type="entry name" value="BCDNA.LD26519-RELATED"/>
    <property type="match status" value="1"/>
</dbReference>
<feature type="domain" description="ZAD" evidence="2">
    <location>
        <begin position="12"/>
        <end position="87"/>
    </location>
</feature>